<evidence type="ECO:0000313" key="6">
    <source>
        <dbReference type="Proteomes" id="UP000616769"/>
    </source>
</evidence>
<protein>
    <submittedName>
        <fullName evidence="3">DUF167 domain containing protein</fullName>
    </submittedName>
    <submittedName>
        <fullName evidence="2">UPF0235 protein C15orf40 -like protein</fullName>
    </submittedName>
</protein>
<gene>
    <name evidence="3" type="ORF">QR98_0080430</name>
    <name evidence="2" type="ORF">SSS_2053</name>
</gene>
<dbReference type="Proteomes" id="UP000070412">
    <property type="component" value="Unassembled WGS sequence"/>
</dbReference>
<dbReference type="InterPro" id="IPR003746">
    <property type="entry name" value="DUF167"/>
</dbReference>
<dbReference type="VEuPathDB" id="VectorBase:SSCA006894"/>
<dbReference type="NCBIfam" id="TIGR00251">
    <property type="entry name" value="DUF167 family protein"/>
    <property type="match status" value="1"/>
</dbReference>
<evidence type="ECO:0000313" key="2">
    <source>
        <dbReference type="EMBL" id="KAF7495741.1"/>
    </source>
</evidence>
<dbReference type="Proteomes" id="UP000616769">
    <property type="component" value="Unassembled WGS sequence"/>
</dbReference>
<dbReference type="EMBL" id="JXLN01013663">
    <property type="protein sequence ID" value="KPM09506.1"/>
    <property type="molecule type" value="Genomic_DNA"/>
</dbReference>
<organism evidence="3 6">
    <name type="scientific">Sarcoptes scabiei</name>
    <name type="common">Itch mite</name>
    <name type="synonym">Acarus scabiei</name>
    <dbReference type="NCBI Taxonomy" id="52283"/>
    <lineage>
        <taxon>Eukaryota</taxon>
        <taxon>Metazoa</taxon>
        <taxon>Ecdysozoa</taxon>
        <taxon>Arthropoda</taxon>
        <taxon>Chelicerata</taxon>
        <taxon>Arachnida</taxon>
        <taxon>Acari</taxon>
        <taxon>Acariformes</taxon>
        <taxon>Sarcoptiformes</taxon>
        <taxon>Astigmata</taxon>
        <taxon>Psoroptidia</taxon>
        <taxon>Sarcoptoidea</taxon>
        <taxon>Sarcoptidae</taxon>
        <taxon>Sarcoptinae</taxon>
        <taxon>Sarcoptes</taxon>
    </lineage>
</organism>
<evidence type="ECO:0000313" key="5">
    <source>
        <dbReference type="Proteomes" id="UP000070412"/>
    </source>
</evidence>
<dbReference type="EnsemblMetazoa" id="SSS_2053s_mrna">
    <property type="protein sequence ID" value="KAF7495741.1"/>
    <property type="gene ID" value="SSS_2053"/>
</dbReference>
<dbReference type="SUPFAM" id="SSF69786">
    <property type="entry name" value="YggU-like"/>
    <property type="match status" value="1"/>
</dbReference>
<dbReference type="PANTHER" id="PTHR13420">
    <property type="entry name" value="UPF0235 PROTEIN C15ORF40"/>
    <property type="match status" value="1"/>
</dbReference>
<dbReference type="InterPro" id="IPR036591">
    <property type="entry name" value="YggU-like_sf"/>
</dbReference>
<keyword evidence="5" id="KW-1185">Reference proteome</keyword>
<reference evidence="2" key="3">
    <citation type="submission" date="2020-01" db="EMBL/GenBank/DDBJ databases">
        <authorList>
            <person name="Korhonen P.K.K."/>
            <person name="Guangxu M.G."/>
            <person name="Wang T.W."/>
            <person name="Stroehlein A.J.S."/>
            <person name="Young N.D."/>
            <person name="Ang C.-S.A."/>
            <person name="Fernando D.W.F."/>
            <person name="Lu H.L."/>
            <person name="Taylor S.T."/>
            <person name="Ehtesham M.E.M."/>
            <person name="Najaraj S.H.N."/>
            <person name="Harsha G.H.G."/>
            <person name="Madugundu A.M."/>
            <person name="Renuse S.R."/>
            <person name="Holt D.H."/>
            <person name="Pandey A.P."/>
            <person name="Papenfuss A.P."/>
            <person name="Gasser R.B.G."/>
            <person name="Fischer K.F."/>
        </authorList>
    </citation>
    <scope>NUCLEOTIDE SEQUENCE</scope>
    <source>
        <strain evidence="2">SSS_KF_BRIS2020</strain>
    </source>
</reference>
<reference evidence="5" key="2">
    <citation type="journal article" date="2020" name="PLoS Negl. Trop. Dis.">
        <title>High-quality nuclear genome for Sarcoptes scabiei-A critical resource for a neglected parasite.</title>
        <authorList>
            <person name="Korhonen P.K."/>
            <person name="Gasser R.B."/>
            <person name="Ma G."/>
            <person name="Wang T."/>
            <person name="Stroehlein A.J."/>
            <person name="Young N.D."/>
            <person name="Ang C.S."/>
            <person name="Fernando D.D."/>
            <person name="Lu H.C."/>
            <person name="Taylor S."/>
            <person name="Reynolds S.L."/>
            <person name="Mofiz E."/>
            <person name="Najaraj S.H."/>
            <person name="Gowda H."/>
            <person name="Madugundu A."/>
            <person name="Renuse S."/>
            <person name="Holt D."/>
            <person name="Pandey A."/>
            <person name="Papenfuss A.T."/>
            <person name="Fischer K."/>
        </authorList>
    </citation>
    <scope>NUCLEOTIDE SEQUENCE [LARGE SCALE GENOMIC DNA]</scope>
</reference>
<name>A0A132AEV2_SARSC</name>
<dbReference type="AlphaFoldDB" id="A0A132AEV2"/>
<comment type="similarity">
    <text evidence="1">Belongs to the UPF0235 family.</text>
</comment>
<dbReference type="OrthoDB" id="244097at2759"/>
<accession>A0A132AEV2</accession>
<evidence type="ECO:0000256" key="1">
    <source>
        <dbReference type="ARBA" id="ARBA00010364"/>
    </source>
</evidence>
<reference evidence="3 6" key="1">
    <citation type="journal article" date="2015" name="Parasit. Vectors">
        <title>Draft genome of the scabies mite.</title>
        <authorList>
            <person name="Rider S.D.Jr."/>
            <person name="Morgan M.S."/>
            <person name="Arlian L.G."/>
        </authorList>
    </citation>
    <scope>NUCLEOTIDE SEQUENCE [LARGE SCALE GENOMIC DNA]</scope>
    <source>
        <strain evidence="3">Arlian Lab</strain>
    </source>
</reference>
<dbReference type="Gene3D" id="3.30.1200.10">
    <property type="entry name" value="YggU-like"/>
    <property type="match status" value="1"/>
</dbReference>
<dbReference type="Pfam" id="PF02594">
    <property type="entry name" value="DUF167"/>
    <property type="match status" value="1"/>
</dbReference>
<reference evidence="4" key="4">
    <citation type="submission" date="2022-06" db="UniProtKB">
        <authorList>
            <consortium name="EnsemblMetazoa"/>
        </authorList>
    </citation>
    <scope>IDENTIFICATION</scope>
</reference>
<dbReference type="SMART" id="SM01152">
    <property type="entry name" value="DUF167"/>
    <property type="match status" value="1"/>
</dbReference>
<dbReference type="HAMAP" id="MF_00634">
    <property type="entry name" value="UPF0235"/>
    <property type="match status" value="1"/>
</dbReference>
<evidence type="ECO:0000313" key="4">
    <source>
        <dbReference type="EnsemblMetazoa" id="KAF7495741.1"/>
    </source>
</evidence>
<dbReference type="EMBL" id="WVUK01000046">
    <property type="protein sequence ID" value="KAF7495741.1"/>
    <property type="molecule type" value="Genomic_DNA"/>
</dbReference>
<evidence type="ECO:0000313" key="3">
    <source>
        <dbReference type="EMBL" id="KPM09506.1"/>
    </source>
</evidence>
<sequence>MSSSNKSSSFATLIIPKSISAICNQKNEQSIQLVVRAKPGAKRSQIVSIDDECIGVQIAAPPREGAANEELIDFISHVLGIRSRCIQLNSGAKSRNKILSISVADAGEKISTESVFNKLQTDLNS</sequence>
<proteinExistence type="inferred from homology"/>
<dbReference type="GO" id="GO:0005737">
    <property type="term" value="C:cytoplasm"/>
    <property type="evidence" value="ECO:0007669"/>
    <property type="project" value="TreeGrafter"/>
</dbReference>
<dbReference type="PANTHER" id="PTHR13420:SF7">
    <property type="entry name" value="UPF0235 PROTEIN C15ORF40"/>
    <property type="match status" value="1"/>
</dbReference>